<comment type="caution">
    <text evidence="2">The sequence shown here is derived from an EMBL/GenBank/DDBJ whole genome shotgun (WGS) entry which is preliminary data.</text>
</comment>
<protein>
    <submittedName>
        <fullName evidence="2">Uncharacterized protein</fullName>
    </submittedName>
</protein>
<dbReference type="EMBL" id="SGPJ01000287">
    <property type="protein sequence ID" value="THG95787.1"/>
    <property type="molecule type" value="Genomic_DNA"/>
</dbReference>
<feature type="compositionally biased region" description="Polar residues" evidence="1">
    <location>
        <begin position="38"/>
        <end position="53"/>
    </location>
</feature>
<keyword evidence="3" id="KW-1185">Reference proteome</keyword>
<evidence type="ECO:0000256" key="1">
    <source>
        <dbReference type="SAM" id="MobiDB-lite"/>
    </source>
</evidence>
<gene>
    <name evidence="2" type="ORF">EW026_g5922</name>
</gene>
<evidence type="ECO:0000313" key="3">
    <source>
        <dbReference type="Proteomes" id="UP000309038"/>
    </source>
</evidence>
<accession>A0A4S4KEB2</accession>
<dbReference type="AlphaFoldDB" id="A0A4S4KEB2"/>
<feature type="compositionally biased region" description="Polar residues" evidence="1">
    <location>
        <begin position="10"/>
        <end position="22"/>
    </location>
</feature>
<reference evidence="2 3" key="1">
    <citation type="submission" date="2019-02" db="EMBL/GenBank/DDBJ databases">
        <title>Genome sequencing of the rare red list fungi Phlebia centrifuga.</title>
        <authorList>
            <person name="Buettner E."/>
            <person name="Kellner H."/>
        </authorList>
    </citation>
    <scope>NUCLEOTIDE SEQUENCE [LARGE SCALE GENOMIC DNA]</scope>
    <source>
        <strain evidence="2 3">DSM 108282</strain>
    </source>
</reference>
<proteinExistence type="predicted"/>
<name>A0A4S4KEB2_9APHY</name>
<dbReference type="Proteomes" id="UP000309038">
    <property type="component" value="Unassembled WGS sequence"/>
</dbReference>
<organism evidence="2 3">
    <name type="scientific">Hermanssonia centrifuga</name>
    <dbReference type="NCBI Taxonomy" id="98765"/>
    <lineage>
        <taxon>Eukaryota</taxon>
        <taxon>Fungi</taxon>
        <taxon>Dikarya</taxon>
        <taxon>Basidiomycota</taxon>
        <taxon>Agaricomycotina</taxon>
        <taxon>Agaricomycetes</taxon>
        <taxon>Polyporales</taxon>
        <taxon>Meruliaceae</taxon>
        <taxon>Hermanssonia</taxon>
    </lineage>
</organism>
<sequence length="486" mass="53187">MENPRAVQRPHQSNASTPSTDLPKSPSPPIRTLKDVRTTTVKPTKLANLTSRPLDTPKTPTIHLPVAKHATHTPSSVRSIRQTATPPPEDTRKPFVKARVAHSLRNAPLIGAAKISPTSVKPEVPKQAQTPVAHNKVVRQPLTPPQTPPPDIINKKASCRPRVTRVGRDGGVHDRKTAAAKVLVRPVVVKTKDHRTEAEFAARASGGARRALPVPLEVNKTASKRLKIAVVKKDCDSTPDRTMSTERSEPPATAIICVKPRAIVEEIATYIPTKTDPKTPAIDIPKCVTEHAQPVLDNVEISVATNIDMITPIQPPEPAEVKAHAFELTLPVLEDGELKIDTAKQDLIAQLKLGLASRNLKQRLNERVVSGHEGASIVKTSSHDAQDADLVAELKTKLLQRRDRSGAPARNAMERIDEVVSHKRINEVVIMREHDGHNVVVANQENKLVQERDRATTPIKSIITAPQEPKHMQANETGRRVARPLI</sequence>
<feature type="region of interest" description="Disordered" evidence="1">
    <location>
        <begin position="1"/>
        <end position="92"/>
    </location>
</feature>
<feature type="compositionally biased region" description="Polar residues" evidence="1">
    <location>
        <begin position="72"/>
        <end position="84"/>
    </location>
</feature>
<evidence type="ECO:0000313" key="2">
    <source>
        <dbReference type="EMBL" id="THG95787.1"/>
    </source>
</evidence>